<reference evidence="2" key="1">
    <citation type="submission" date="2019-01" db="EMBL/GenBank/DDBJ databases">
        <title>Cytophagaceae bacterium strain CAR-16.</title>
        <authorList>
            <person name="Chen W.-M."/>
        </authorList>
    </citation>
    <scope>NUCLEOTIDE SEQUENCE [LARGE SCALE GENOMIC DNA]</scope>
    <source>
        <strain evidence="2">CHR27</strain>
    </source>
</reference>
<proteinExistence type="predicted"/>
<protein>
    <submittedName>
        <fullName evidence="1">Uncharacterized protein</fullName>
    </submittedName>
</protein>
<dbReference type="RefSeq" id="WP_129402560.1">
    <property type="nucleotide sequence ID" value="NZ_SBKP01000001.1"/>
</dbReference>
<accession>A0A4V1N434</accession>
<evidence type="ECO:0000313" key="1">
    <source>
        <dbReference type="EMBL" id="RXR30776.1"/>
    </source>
</evidence>
<evidence type="ECO:0000313" key="2">
    <source>
        <dbReference type="Proteomes" id="UP000290958"/>
    </source>
</evidence>
<dbReference type="AlphaFoldDB" id="A0A4V1N434"/>
<dbReference type="OrthoDB" id="9793147at2"/>
<dbReference type="EMBL" id="SBKP01000001">
    <property type="protein sequence ID" value="RXR30776.1"/>
    <property type="molecule type" value="Genomic_DNA"/>
</dbReference>
<keyword evidence="2" id="KW-1185">Reference proteome</keyword>
<name>A0A4V1N434_9SPHN</name>
<dbReference type="Gene3D" id="2.60.120.10">
    <property type="entry name" value="Jelly Rolls"/>
    <property type="match status" value="1"/>
</dbReference>
<comment type="caution">
    <text evidence="1">The sequence shown here is derived from an EMBL/GenBank/DDBJ whole genome shotgun (WGS) entry which is preliminary data.</text>
</comment>
<organism evidence="1 2">
    <name type="scientific">Sphingobium fluviale</name>
    <dbReference type="NCBI Taxonomy" id="2506423"/>
    <lineage>
        <taxon>Bacteria</taxon>
        <taxon>Pseudomonadati</taxon>
        <taxon>Pseudomonadota</taxon>
        <taxon>Alphaproteobacteria</taxon>
        <taxon>Sphingomonadales</taxon>
        <taxon>Sphingomonadaceae</taxon>
        <taxon>Sphingobium</taxon>
    </lineage>
</organism>
<sequence length="188" mass="20319">MAHENLALPYVLGALSPIERDAITRARLYDRSLEHAIASFERHMVAHLQLGDRAVPPTDLWRNIVSALAEERAALAGRRIETFPDGQWQAIAPGTEAKQMAEDAWLLRCDPGVAVSSRPLGMDEHLLIVAGDLCLSGRCFSTGDYLFSPAEDSAADELHSISGCILLVLRAASQNIPSSMHPPDGPAS</sequence>
<gene>
    <name evidence="1" type="ORF">EQG66_00290</name>
</gene>
<dbReference type="Proteomes" id="UP000290958">
    <property type="component" value="Unassembled WGS sequence"/>
</dbReference>
<dbReference type="InterPro" id="IPR014710">
    <property type="entry name" value="RmlC-like_jellyroll"/>
</dbReference>